<dbReference type="PANTHER" id="PTHR47966">
    <property type="entry name" value="BETA-SITE APP-CLEAVING ENZYME, ISOFORM A-RELATED"/>
    <property type="match status" value="1"/>
</dbReference>
<comment type="similarity">
    <text evidence="1">Belongs to the peptidase A1 family.</text>
</comment>
<evidence type="ECO:0000256" key="2">
    <source>
        <dbReference type="SAM" id="SignalP"/>
    </source>
</evidence>
<name>F4RTG8_MELLP</name>
<evidence type="ECO:0000256" key="1">
    <source>
        <dbReference type="ARBA" id="ARBA00007447"/>
    </source>
</evidence>
<dbReference type="RefSeq" id="XP_007412469.1">
    <property type="nucleotide sequence ID" value="XM_007412407.1"/>
</dbReference>
<dbReference type="KEGG" id="mlr:MELLADRAFT_89465"/>
<sequence length="367" mass="40815">MNFRWKVWFASHALVSHGVVARSKVSVPLTNTINLYTVPMGIGQPPQFRDLALDTGSFVAWCGAITPYVATKSTVNLNLHMHINYGVGYVDGSYVNDTITFESGNGGARIEIPNMTIGNATTSVGLDGYDGQIGLNPVPRKDPSVIENQTLMAYMWSGGFLEKNMFSVSFKPTRSMTPEKNGLITFGGIEPSLFIGQIYWYSCQTDGYWWDWTVDVTYGKVELSSGPIRGIFDTGLTLGPSLSDDLFAKYLAEIPGAIWDADDFAKNNPDWSVNRHLLKIPKTSISQMNDLCFTASDKRPWCFTPEAQLVPEGVLPDDTYRYSFITPGSGKSSFSFGMKGHERYYVVYDSENYRIGLAETAWTKTKF</sequence>
<dbReference type="GO" id="GO:0006508">
    <property type="term" value="P:proteolysis"/>
    <property type="evidence" value="ECO:0007669"/>
    <property type="project" value="InterPro"/>
</dbReference>
<gene>
    <name evidence="4" type="ORF">MELLADRAFT_89465</name>
</gene>
<protein>
    <submittedName>
        <fullName evidence="4">Aspartic peptidase A1</fullName>
    </submittedName>
</protein>
<evidence type="ECO:0000313" key="5">
    <source>
        <dbReference type="Proteomes" id="UP000001072"/>
    </source>
</evidence>
<dbReference type="VEuPathDB" id="FungiDB:MELLADRAFT_89465"/>
<dbReference type="AlphaFoldDB" id="F4RTG8"/>
<feature type="domain" description="Peptidase A1" evidence="3">
    <location>
        <begin position="36"/>
        <end position="358"/>
    </location>
</feature>
<dbReference type="HOGENOM" id="CLU_038846_0_0_1"/>
<dbReference type="PANTHER" id="PTHR47966:SF74">
    <property type="entry name" value="AGR407CP"/>
    <property type="match status" value="1"/>
</dbReference>
<dbReference type="SUPFAM" id="SSF50630">
    <property type="entry name" value="Acid proteases"/>
    <property type="match status" value="1"/>
</dbReference>
<evidence type="ECO:0000313" key="4">
    <source>
        <dbReference type="EMBL" id="EGG04340.1"/>
    </source>
</evidence>
<dbReference type="InParanoid" id="F4RTG8"/>
<feature type="chain" id="PRO_5003321013" evidence="2">
    <location>
        <begin position="22"/>
        <end position="367"/>
    </location>
</feature>
<dbReference type="eggNOG" id="KOG1339">
    <property type="taxonomic scope" value="Eukaryota"/>
</dbReference>
<dbReference type="InterPro" id="IPR021109">
    <property type="entry name" value="Peptidase_aspartic_dom_sf"/>
</dbReference>
<reference evidence="5" key="1">
    <citation type="journal article" date="2011" name="Proc. Natl. Acad. Sci. U.S.A.">
        <title>Obligate biotrophy features unraveled by the genomic analysis of rust fungi.</title>
        <authorList>
            <person name="Duplessis S."/>
            <person name="Cuomo C.A."/>
            <person name="Lin Y.-C."/>
            <person name="Aerts A."/>
            <person name="Tisserant E."/>
            <person name="Veneault-Fourrey C."/>
            <person name="Joly D.L."/>
            <person name="Hacquard S."/>
            <person name="Amselem J."/>
            <person name="Cantarel B.L."/>
            <person name="Chiu R."/>
            <person name="Coutinho P.M."/>
            <person name="Feau N."/>
            <person name="Field M."/>
            <person name="Frey P."/>
            <person name="Gelhaye E."/>
            <person name="Goldberg J."/>
            <person name="Grabherr M.G."/>
            <person name="Kodira C.D."/>
            <person name="Kohler A."/>
            <person name="Kuees U."/>
            <person name="Lindquist E.A."/>
            <person name="Lucas S.M."/>
            <person name="Mago R."/>
            <person name="Mauceli E."/>
            <person name="Morin E."/>
            <person name="Murat C."/>
            <person name="Pangilinan J.L."/>
            <person name="Park R."/>
            <person name="Pearson M."/>
            <person name="Quesneville H."/>
            <person name="Rouhier N."/>
            <person name="Sakthikumar S."/>
            <person name="Salamov A.A."/>
            <person name="Schmutz J."/>
            <person name="Selles B."/>
            <person name="Shapiro H."/>
            <person name="Tanguay P."/>
            <person name="Tuskan G.A."/>
            <person name="Henrissat B."/>
            <person name="Van de Peer Y."/>
            <person name="Rouze P."/>
            <person name="Ellis J.G."/>
            <person name="Dodds P.N."/>
            <person name="Schein J.E."/>
            <person name="Zhong S."/>
            <person name="Hamelin R.C."/>
            <person name="Grigoriev I.V."/>
            <person name="Szabo L.J."/>
            <person name="Martin F."/>
        </authorList>
    </citation>
    <scope>NUCLEOTIDE SEQUENCE [LARGE SCALE GENOMIC DNA]</scope>
    <source>
        <strain evidence="5">98AG31 / pathotype 3-4-7</strain>
    </source>
</reference>
<accession>F4RTG8</accession>
<keyword evidence="5" id="KW-1185">Reference proteome</keyword>
<dbReference type="InterPro" id="IPR001461">
    <property type="entry name" value="Aspartic_peptidase_A1"/>
</dbReference>
<dbReference type="Proteomes" id="UP000001072">
    <property type="component" value="Unassembled WGS sequence"/>
</dbReference>
<feature type="signal peptide" evidence="2">
    <location>
        <begin position="1"/>
        <end position="21"/>
    </location>
</feature>
<dbReference type="InterPro" id="IPR034164">
    <property type="entry name" value="Pepsin-like_dom"/>
</dbReference>
<dbReference type="CDD" id="cd05471">
    <property type="entry name" value="pepsin_like"/>
    <property type="match status" value="1"/>
</dbReference>
<dbReference type="PRINTS" id="PR00792">
    <property type="entry name" value="PEPSIN"/>
</dbReference>
<proteinExistence type="inferred from homology"/>
<organism evidence="5">
    <name type="scientific">Melampsora larici-populina (strain 98AG31 / pathotype 3-4-7)</name>
    <name type="common">Poplar leaf rust fungus</name>
    <dbReference type="NCBI Taxonomy" id="747676"/>
    <lineage>
        <taxon>Eukaryota</taxon>
        <taxon>Fungi</taxon>
        <taxon>Dikarya</taxon>
        <taxon>Basidiomycota</taxon>
        <taxon>Pucciniomycotina</taxon>
        <taxon>Pucciniomycetes</taxon>
        <taxon>Pucciniales</taxon>
        <taxon>Melampsoraceae</taxon>
        <taxon>Melampsora</taxon>
    </lineage>
</organism>
<dbReference type="GeneID" id="18935203"/>
<dbReference type="GO" id="GO:0004190">
    <property type="term" value="F:aspartic-type endopeptidase activity"/>
    <property type="evidence" value="ECO:0007669"/>
    <property type="project" value="InterPro"/>
</dbReference>
<dbReference type="OrthoDB" id="660550at2759"/>
<dbReference type="Pfam" id="PF00026">
    <property type="entry name" value="Asp"/>
    <property type="match status" value="1"/>
</dbReference>
<dbReference type="InterPro" id="IPR033121">
    <property type="entry name" value="PEPTIDASE_A1"/>
</dbReference>
<dbReference type="EMBL" id="GL883119">
    <property type="protein sequence ID" value="EGG04340.1"/>
    <property type="molecule type" value="Genomic_DNA"/>
</dbReference>
<keyword evidence="2" id="KW-0732">Signal</keyword>
<dbReference type="PROSITE" id="PS51767">
    <property type="entry name" value="PEPTIDASE_A1"/>
    <property type="match status" value="1"/>
</dbReference>
<dbReference type="Gene3D" id="2.40.70.10">
    <property type="entry name" value="Acid Proteases"/>
    <property type="match status" value="2"/>
</dbReference>
<evidence type="ECO:0000259" key="3">
    <source>
        <dbReference type="PROSITE" id="PS51767"/>
    </source>
</evidence>